<dbReference type="GO" id="GO:0005829">
    <property type="term" value="C:cytosol"/>
    <property type="evidence" value="ECO:0007669"/>
    <property type="project" value="TreeGrafter"/>
</dbReference>
<sequence>MTLFTIRQDFRAPSFGPTSQAEIYSEAMAQYRWADEIGFDFAVISEHHGLDDGWIPSPIVAAAAVAGATKRIPIMLSAVIVPLHDPIRLAEQLSVLDHLSEGRVWTVAGAGYRAVEFEMAGVDMKRRGALLESHLRTMIQAWTGEPFEYEGRTVRVTPKPFSDPHPRVLVGGGVEVAARRAARLHLPMMPMNTEPKLQEWYHDEAKKVGYTGGFVMVPQGPTFIHVTNDPEKAWAEIGEYLLYETQTYASFQTPGQWSTPKVDASNVEDLKKSVQIVVGTPEQVIEAARSIPQFGAMTFNPLAGGLPPKLAWESLELFAAEVLPKLRVDG</sequence>
<dbReference type="AlphaFoldDB" id="A0A6J6LCZ0"/>
<dbReference type="EMBL" id="CAEZWM010000100">
    <property type="protein sequence ID" value="CAB4659552.1"/>
    <property type="molecule type" value="Genomic_DNA"/>
</dbReference>
<organism evidence="2">
    <name type="scientific">freshwater metagenome</name>
    <dbReference type="NCBI Taxonomy" id="449393"/>
    <lineage>
        <taxon>unclassified sequences</taxon>
        <taxon>metagenomes</taxon>
        <taxon>ecological metagenomes</taxon>
    </lineage>
</organism>
<evidence type="ECO:0000313" key="2">
    <source>
        <dbReference type="EMBL" id="CAB4659552.1"/>
    </source>
</evidence>
<dbReference type="Pfam" id="PF00296">
    <property type="entry name" value="Bac_luciferase"/>
    <property type="match status" value="1"/>
</dbReference>
<dbReference type="InterPro" id="IPR050766">
    <property type="entry name" value="Bact_Lucif_Oxidored"/>
</dbReference>
<dbReference type="Gene3D" id="3.20.20.30">
    <property type="entry name" value="Luciferase-like domain"/>
    <property type="match status" value="1"/>
</dbReference>
<dbReference type="InterPro" id="IPR036661">
    <property type="entry name" value="Luciferase-like_sf"/>
</dbReference>
<proteinExistence type="predicted"/>
<dbReference type="GO" id="GO:0016705">
    <property type="term" value="F:oxidoreductase activity, acting on paired donors, with incorporation or reduction of molecular oxygen"/>
    <property type="evidence" value="ECO:0007669"/>
    <property type="project" value="InterPro"/>
</dbReference>
<dbReference type="PANTHER" id="PTHR30137">
    <property type="entry name" value="LUCIFERASE-LIKE MONOOXYGENASE"/>
    <property type="match status" value="1"/>
</dbReference>
<feature type="domain" description="Luciferase-like" evidence="1">
    <location>
        <begin position="18"/>
        <end position="293"/>
    </location>
</feature>
<dbReference type="PANTHER" id="PTHR30137:SF6">
    <property type="entry name" value="LUCIFERASE-LIKE MONOOXYGENASE"/>
    <property type="match status" value="1"/>
</dbReference>
<reference evidence="2" key="1">
    <citation type="submission" date="2020-05" db="EMBL/GenBank/DDBJ databases">
        <authorList>
            <person name="Chiriac C."/>
            <person name="Salcher M."/>
            <person name="Ghai R."/>
            <person name="Kavagutti S V."/>
        </authorList>
    </citation>
    <scope>NUCLEOTIDE SEQUENCE</scope>
</reference>
<protein>
    <submittedName>
        <fullName evidence="2">Unannotated protein</fullName>
    </submittedName>
</protein>
<name>A0A6J6LCZ0_9ZZZZ</name>
<dbReference type="SUPFAM" id="SSF51679">
    <property type="entry name" value="Bacterial luciferase-like"/>
    <property type="match status" value="1"/>
</dbReference>
<accession>A0A6J6LCZ0</accession>
<evidence type="ECO:0000259" key="1">
    <source>
        <dbReference type="Pfam" id="PF00296"/>
    </source>
</evidence>
<dbReference type="InterPro" id="IPR011251">
    <property type="entry name" value="Luciferase-like_dom"/>
</dbReference>
<gene>
    <name evidence="2" type="ORF">UFOPK2242_00881</name>
</gene>